<keyword evidence="3" id="KW-1185">Reference proteome</keyword>
<accession>A0ABX0K589</accession>
<organism evidence="2 3">
    <name type="scientific">Acetobacter fallax</name>
    <dbReference type="NCBI Taxonomy" id="1737473"/>
    <lineage>
        <taxon>Bacteria</taxon>
        <taxon>Pseudomonadati</taxon>
        <taxon>Pseudomonadota</taxon>
        <taxon>Alphaproteobacteria</taxon>
        <taxon>Acetobacterales</taxon>
        <taxon>Acetobacteraceae</taxon>
        <taxon>Acetobacter</taxon>
    </lineage>
</organism>
<proteinExistence type="predicted"/>
<dbReference type="PANTHER" id="PTHR33371">
    <property type="entry name" value="INTERMEMBRANE PHOSPHOLIPID TRANSPORT SYSTEM BINDING PROTEIN MLAD-RELATED"/>
    <property type="match status" value="1"/>
</dbReference>
<protein>
    <submittedName>
        <fullName evidence="2">MCE family protein</fullName>
    </submittedName>
</protein>
<sequence>MGHRREAGTIVFSFVVLAVTAGFAVYAHSTQGSHGAARYPLSAQFISANGLARGADVDLGGVPVGRVSGIRLDPASAMAIVDFEVNDSLHFPVDSVLTVGSASLSGDYALMIEPGKSAQHTRPGDVLTNTREPASLEQQVSNYIFGNGGLPTN</sequence>
<reference evidence="2 3" key="1">
    <citation type="journal article" date="2020" name="Int. J. Syst. Evol. Microbiol.">
        <title>Novel acetic acid bacteria from cider fermentations: Acetobacter conturbans sp. nov. and Acetobacter fallax sp. nov.</title>
        <authorList>
            <person name="Sombolestani A.S."/>
            <person name="Cleenwerck I."/>
            <person name="Cnockaert M."/>
            <person name="Borremans W."/>
            <person name="Wieme A.D."/>
            <person name="De Vuyst L."/>
            <person name="Vandamme P."/>
        </authorList>
    </citation>
    <scope>NUCLEOTIDE SEQUENCE [LARGE SCALE GENOMIC DNA]</scope>
    <source>
        <strain evidence="2 3">LMG 1637</strain>
    </source>
</reference>
<evidence type="ECO:0000313" key="3">
    <source>
        <dbReference type="Proteomes" id="UP000615326"/>
    </source>
</evidence>
<dbReference type="InterPro" id="IPR052336">
    <property type="entry name" value="MlaD_Phospholipid_Transporter"/>
</dbReference>
<comment type="caution">
    <text evidence="2">The sequence shown here is derived from an EMBL/GenBank/DDBJ whole genome shotgun (WGS) entry which is preliminary data.</text>
</comment>
<dbReference type="Proteomes" id="UP000615326">
    <property type="component" value="Unassembled WGS sequence"/>
</dbReference>
<dbReference type="RefSeq" id="WP_173575622.1">
    <property type="nucleotide sequence ID" value="NZ_WOSW01000001.1"/>
</dbReference>
<evidence type="ECO:0000259" key="1">
    <source>
        <dbReference type="Pfam" id="PF02470"/>
    </source>
</evidence>
<dbReference type="InterPro" id="IPR003399">
    <property type="entry name" value="Mce/MlaD"/>
</dbReference>
<gene>
    <name evidence="2" type="ORF">GOB84_00265</name>
</gene>
<feature type="domain" description="Mce/MlaD" evidence="1">
    <location>
        <begin position="39"/>
        <end position="115"/>
    </location>
</feature>
<evidence type="ECO:0000313" key="2">
    <source>
        <dbReference type="EMBL" id="NHO31013.1"/>
    </source>
</evidence>
<dbReference type="EMBL" id="WOSW01000001">
    <property type="protein sequence ID" value="NHO31013.1"/>
    <property type="molecule type" value="Genomic_DNA"/>
</dbReference>
<dbReference type="Pfam" id="PF02470">
    <property type="entry name" value="MlaD"/>
    <property type="match status" value="1"/>
</dbReference>
<name>A0ABX0K589_9PROT</name>
<dbReference type="PANTHER" id="PTHR33371:SF4">
    <property type="entry name" value="INTERMEMBRANE PHOSPHOLIPID TRANSPORT SYSTEM BINDING PROTEIN MLAD"/>
    <property type="match status" value="1"/>
</dbReference>